<dbReference type="Proteomes" id="UP001152320">
    <property type="component" value="Chromosome 3"/>
</dbReference>
<dbReference type="OrthoDB" id="2150267at2759"/>
<evidence type="ECO:0000256" key="8">
    <source>
        <dbReference type="ARBA" id="ARBA00023224"/>
    </source>
</evidence>
<organism evidence="11 12">
    <name type="scientific">Holothuria leucospilota</name>
    <name type="common">Black long sea cucumber</name>
    <name type="synonym">Mertensiothuria leucospilota</name>
    <dbReference type="NCBI Taxonomy" id="206669"/>
    <lineage>
        <taxon>Eukaryota</taxon>
        <taxon>Metazoa</taxon>
        <taxon>Echinodermata</taxon>
        <taxon>Eleutherozoa</taxon>
        <taxon>Echinozoa</taxon>
        <taxon>Holothuroidea</taxon>
        <taxon>Aspidochirotacea</taxon>
        <taxon>Aspidochirotida</taxon>
        <taxon>Holothuriidae</taxon>
        <taxon>Holothuria</taxon>
    </lineage>
</organism>
<evidence type="ECO:0000256" key="3">
    <source>
        <dbReference type="ARBA" id="ARBA00022989"/>
    </source>
</evidence>
<keyword evidence="7" id="KW-0325">Glycoprotein</keyword>
<dbReference type="InterPro" id="IPR002455">
    <property type="entry name" value="GPCR3_GABA-B"/>
</dbReference>
<keyword evidence="6 11" id="KW-0675">Receptor</keyword>
<dbReference type="GO" id="GO:0004965">
    <property type="term" value="F:G protein-coupled GABA receptor activity"/>
    <property type="evidence" value="ECO:0007669"/>
    <property type="project" value="InterPro"/>
</dbReference>
<keyword evidence="3 9" id="KW-1133">Transmembrane helix</keyword>
<reference evidence="11" key="1">
    <citation type="submission" date="2021-10" db="EMBL/GenBank/DDBJ databases">
        <title>Tropical sea cucumber genome reveals ecological adaptation and Cuvierian tubules defense mechanism.</title>
        <authorList>
            <person name="Chen T."/>
        </authorList>
    </citation>
    <scope>NUCLEOTIDE SEQUENCE</scope>
    <source>
        <strain evidence="11">Nanhai2018</strain>
        <tissue evidence="11">Muscle</tissue>
    </source>
</reference>
<keyword evidence="5 9" id="KW-0472">Membrane</keyword>
<dbReference type="PANTHER" id="PTHR10519:SF20">
    <property type="entry name" value="G-PROTEIN COUPLED RECEPTOR 156-RELATED"/>
    <property type="match status" value="1"/>
</dbReference>
<keyword evidence="8" id="KW-0807">Transducer</keyword>
<keyword evidence="4" id="KW-0297">G-protein coupled receptor</keyword>
<evidence type="ECO:0000256" key="6">
    <source>
        <dbReference type="ARBA" id="ARBA00023170"/>
    </source>
</evidence>
<evidence type="ECO:0000256" key="7">
    <source>
        <dbReference type="ARBA" id="ARBA00023180"/>
    </source>
</evidence>
<keyword evidence="2 9" id="KW-0812">Transmembrane</keyword>
<evidence type="ECO:0000256" key="9">
    <source>
        <dbReference type="SAM" id="Phobius"/>
    </source>
</evidence>
<sequence>MCSSGDGILPLLLLFVDKIVLLLVGSFLSYEIRQASLMSFGDSRQVIITIYNIIIFGACGLILMLLLESAPTSLYIFTSALVIFCTSISMATMFLPKVCGMTPFSQFKRTYK</sequence>
<comment type="subcellular location">
    <subcellularLocation>
        <location evidence="1">Membrane</location>
        <topology evidence="1">Multi-pass membrane protein</topology>
    </subcellularLocation>
</comment>
<feature type="domain" description="G-protein coupled receptors family 3 profile" evidence="10">
    <location>
        <begin position="1"/>
        <end position="98"/>
    </location>
</feature>
<evidence type="ECO:0000313" key="12">
    <source>
        <dbReference type="Proteomes" id="UP001152320"/>
    </source>
</evidence>
<dbReference type="AlphaFoldDB" id="A0A9Q1HFV9"/>
<accession>A0A9Q1HFV9</accession>
<evidence type="ECO:0000256" key="5">
    <source>
        <dbReference type="ARBA" id="ARBA00023136"/>
    </source>
</evidence>
<comment type="caution">
    <text evidence="11">The sequence shown here is derived from an EMBL/GenBank/DDBJ whole genome shotgun (WGS) entry which is preliminary data.</text>
</comment>
<evidence type="ECO:0000256" key="1">
    <source>
        <dbReference type="ARBA" id="ARBA00004141"/>
    </source>
</evidence>
<keyword evidence="12" id="KW-1185">Reference proteome</keyword>
<proteinExistence type="predicted"/>
<feature type="transmembrane region" description="Helical" evidence="9">
    <location>
        <begin position="48"/>
        <end position="67"/>
    </location>
</feature>
<dbReference type="Pfam" id="PF00003">
    <property type="entry name" value="7tm_3"/>
    <property type="match status" value="1"/>
</dbReference>
<feature type="transmembrane region" description="Helical" evidence="9">
    <location>
        <begin position="74"/>
        <end position="95"/>
    </location>
</feature>
<dbReference type="PROSITE" id="PS50259">
    <property type="entry name" value="G_PROTEIN_RECEP_F3_4"/>
    <property type="match status" value="1"/>
</dbReference>
<protein>
    <submittedName>
        <fullName evidence="11">Gamma-aminobutyric acid type B receptor subunit 2</fullName>
    </submittedName>
</protein>
<evidence type="ECO:0000256" key="4">
    <source>
        <dbReference type="ARBA" id="ARBA00023040"/>
    </source>
</evidence>
<dbReference type="PANTHER" id="PTHR10519">
    <property type="entry name" value="GABA-B RECEPTOR"/>
    <property type="match status" value="1"/>
</dbReference>
<feature type="transmembrane region" description="Helical" evidence="9">
    <location>
        <begin position="7"/>
        <end position="28"/>
    </location>
</feature>
<dbReference type="InterPro" id="IPR017978">
    <property type="entry name" value="GPCR_3_C"/>
</dbReference>
<evidence type="ECO:0000256" key="2">
    <source>
        <dbReference type="ARBA" id="ARBA00022692"/>
    </source>
</evidence>
<evidence type="ECO:0000313" key="11">
    <source>
        <dbReference type="EMBL" id="KAJ8044400.1"/>
    </source>
</evidence>
<evidence type="ECO:0000259" key="10">
    <source>
        <dbReference type="PROSITE" id="PS50259"/>
    </source>
</evidence>
<dbReference type="GO" id="GO:0038039">
    <property type="term" value="C:G protein-coupled receptor heterodimeric complex"/>
    <property type="evidence" value="ECO:0007669"/>
    <property type="project" value="TreeGrafter"/>
</dbReference>
<dbReference type="EMBL" id="JAIZAY010000003">
    <property type="protein sequence ID" value="KAJ8044400.1"/>
    <property type="molecule type" value="Genomic_DNA"/>
</dbReference>
<name>A0A9Q1HFV9_HOLLE</name>
<dbReference type="GO" id="GO:0007214">
    <property type="term" value="P:gamma-aminobutyric acid signaling pathway"/>
    <property type="evidence" value="ECO:0007669"/>
    <property type="project" value="TreeGrafter"/>
</dbReference>
<gene>
    <name evidence="11" type="ORF">HOLleu_07137</name>
</gene>